<name>A0A1I3G5Q6_9PLAN</name>
<evidence type="ECO:0000313" key="2">
    <source>
        <dbReference type="Proteomes" id="UP000199518"/>
    </source>
</evidence>
<dbReference type="AlphaFoldDB" id="A0A1I3G5Q6"/>
<keyword evidence="2" id="KW-1185">Reference proteome</keyword>
<gene>
    <name evidence="1" type="ORF">SAMN05421753_106196</name>
</gene>
<evidence type="ECO:0000313" key="1">
    <source>
        <dbReference type="EMBL" id="SFI18737.1"/>
    </source>
</evidence>
<accession>A0A1I3G5Q6</accession>
<sequence>MVAIRSLTIGVFCCLLGCLHPGGSQFGTAQVPVTNPLLVASQNEELVWERAVDVLHDFQFEIARENRLGRVIETVPKVGSGLTEPWQHDSVGFDNRLESSLQSIRRIVLISLQPDDRGQGYLVSVEAQKEVEDLPGIAGNSPGAATFSESTPLIRDLNPVVGQSSPSRWIPLGRDLALEQAMLNRLRAVYSW</sequence>
<proteinExistence type="predicted"/>
<protein>
    <submittedName>
        <fullName evidence="1">Uncharacterized protein</fullName>
    </submittedName>
</protein>
<organism evidence="1 2">
    <name type="scientific">Planctomicrobium piriforme</name>
    <dbReference type="NCBI Taxonomy" id="1576369"/>
    <lineage>
        <taxon>Bacteria</taxon>
        <taxon>Pseudomonadati</taxon>
        <taxon>Planctomycetota</taxon>
        <taxon>Planctomycetia</taxon>
        <taxon>Planctomycetales</taxon>
        <taxon>Planctomycetaceae</taxon>
        <taxon>Planctomicrobium</taxon>
    </lineage>
</organism>
<reference evidence="2" key="1">
    <citation type="submission" date="2016-10" db="EMBL/GenBank/DDBJ databases">
        <authorList>
            <person name="Varghese N."/>
            <person name="Submissions S."/>
        </authorList>
    </citation>
    <scope>NUCLEOTIDE SEQUENCE [LARGE SCALE GENOMIC DNA]</scope>
    <source>
        <strain evidence="2">DSM 26348</strain>
    </source>
</reference>
<dbReference type="Proteomes" id="UP000199518">
    <property type="component" value="Unassembled WGS sequence"/>
</dbReference>
<dbReference type="EMBL" id="FOQD01000006">
    <property type="protein sequence ID" value="SFI18737.1"/>
    <property type="molecule type" value="Genomic_DNA"/>
</dbReference>